<feature type="repeat" description="Solcar" evidence="6">
    <location>
        <begin position="116"/>
        <end position="206"/>
    </location>
</feature>
<dbReference type="SUPFAM" id="SSF103506">
    <property type="entry name" value="Mitochondrial carrier"/>
    <property type="match status" value="1"/>
</dbReference>
<dbReference type="AlphaFoldDB" id="A0A7S3Q2Q7"/>
<gene>
    <name evidence="8" type="ORF">CDEB00056_LOCUS8145</name>
</gene>
<dbReference type="Pfam" id="PF00153">
    <property type="entry name" value="Mito_carr"/>
    <property type="match status" value="3"/>
</dbReference>
<protein>
    <recommendedName>
        <fullName evidence="9">Mitochondrial carrier protein</fullName>
    </recommendedName>
</protein>
<evidence type="ECO:0000256" key="2">
    <source>
        <dbReference type="ARBA" id="ARBA00022448"/>
    </source>
</evidence>
<keyword evidence="5 6" id="KW-0472">Membrane</keyword>
<dbReference type="GO" id="GO:0016020">
    <property type="term" value="C:membrane"/>
    <property type="evidence" value="ECO:0007669"/>
    <property type="project" value="UniProtKB-SubCell"/>
</dbReference>
<dbReference type="InterPro" id="IPR023395">
    <property type="entry name" value="MCP_dom_sf"/>
</dbReference>
<dbReference type="EMBL" id="HBIO01010494">
    <property type="protein sequence ID" value="CAE0463304.1"/>
    <property type="molecule type" value="Transcribed_RNA"/>
</dbReference>
<keyword evidence="4" id="KW-0677">Repeat</keyword>
<reference evidence="8" key="1">
    <citation type="submission" date="2021-01" db="EMBL/GenBank/DDBJ databases">
        <authorList>
            <person name="Corre E."/>
            <person name="Pelletier E."/>
            <person name="Niang G."/>
            <person name="Scheremetjew M."/>
            <person name="Finn R."/>
            <person name="Kale V."/>
            <person name="Holt S."/>
            <person name="Cochrane G."/>
            <person name="Meng A."/>
            <person name="Brown T."/>
            <person name="Cohen L."/>
        </authorList>
    </citation>
    <scope>NUCLEOTIDE SEQUENCE</scope>
    <source>
        <strain evidence="8">MM31A-1</strain>
    </source>
</reference>
<dbReference type="PROSITE" id="PS50920">
    <property type="entry name" value="SOLCAR"/>
    <property type="match status" value="3"/>
</dbReference>
<evidence type="ECO:0000256" key="5">
    <source>
        <dbReference type="ARBA" id="ARBA00023136"/>
    </source>
</evidence>
<proteinExistence type="inferred from homology"/>
<dbReference type="PANTHER" id="PTHR24089">
    <property type="entry name" value="SOLUTE CARRIER FAMILY 25"/>
    <property type="match status" value="1"/>
</dbReference>
<dbReference type="GO" id="GO:0055085">
    <property type="term" value="P:transmembrane transport"/>
    <property type="evidence" value="ECO:0007669"/>
    <property type="project" value="InterPro"/>
</dbReference>
<evidence type="ECO:0000256" key="3">
    <source>
        <dbReference type="ARBA" id="ARBA00022692"/>
    </source>
</evidence>
<accession>A0A7S3Q2Q7</accession>
<evidence type="ECO:0000256" key="7">
    <source>
        <dbReference type="RuleBase" id="RU000488"/>
    </source>
</evidence>
<name>A0A7S3Q2Q7_9STRA</name>
<evidence type="ECO:0000256" key="1">
    <source>
        <dbReference type="ARBA" id="ARBA00004141"/>
    </source>
</evidence>
<dbReference type="Gene3D" id="1.50.40.10">
    <property type="entry name" value="Mitochondrial carrier domain"/>
    <property type="match status" value="1"/>
</dbReference>
<dbReference type="PRINTS" id="PR00926">
    <property type="entry name" value="MITOCARRIER"/>
</dbReference>
<comment type="subcellular location">
    <subcellularLocation>
        <location evidence="1">Membrane</location>
        <topology evidence="1">Multi-pass membrane protein</topology>
    </subcellularLocation>
</comment>
<feature type="repeat" description="Solcar" evidence="6">
    <location>
        <begin position="16"/>
        <end position="103"/>
    </location>
</feature>
<dbReference type="InterPro" id="IPR018108">
    <property type="entry name" value="MCP_transmembrane"/>
</dbReference>
<sequence>MSESSSSETGTMQQAAELSRRMVCGGLAGMIAKTATNPLERIKMLSQTGEHGSKGKQSIANLYRSIVRNEGILGLWAGNGANLLRVFPAKAVVFSSNDYYKKKLRILSGTEAGQALPNSLEFLGGGMAGMTATLVTYPLDLARGRISGKLKVEGSSRHYNGIIHTVLATVKEEGVKALYKGVKPTVLGAMPYEGIKFGTVGLLEKTFPAQINIGSDGKTEKPSIWRKLVFGGLGGVMAGIITYPNDTIRRMLQLQGSRGTETIYEGYFDCIKKVYAKHGIGRLYHGIGINIVRMAPNTAVQFSSYELLKRSTEGYF</sequence>
<keyword evidence="3 6" id="KW-0812">Transmembrane</keyword>
<evidence type="ECO:0000256" key="4">
    <source>
        <dbReference type="ARBA" id="ARBA00022737"/>
    </source>
</evidence>
<evidence type="ECO:0000256" key="6">
    <source>
        <dbReference type="PROSITE-ProRule" id="PRU00282"/>
    </source>
</evidence>
<evidence type="ECO:0008006" key="9">
    <source>
        <dbReference type="Google" id="ProtNLM"/>
    </source>
</evidence>
<comment type="similarity">
    <text evidence="7">Belongs to the mitochondrial carrier (TC 2.A.29) family.</text>
</comment>
<keyword evidence="2 7" id="KW-0813">Transport</keyword>
<dbReference type="InterPro" id="IPR002067">
    <property type="entry name" value="MCP"/>
</dbReference>
<organism evidence="8">
    <name type="scientific">Chaetoceros debilis</name>
    <dbReference type="NCBI Taxonomy" id="122233"/>
    <lineage>
        <taxon>Eukaryota</taxon>
        <taxon>Sar</taxon>
        <taxon>Stramenopiles</taxon>
        <taxon>Ochrophyta</taxon>
        <taxon>Bacillariophyta</taxon>
        <taxon>Coscinodiscophyceae</taxon>
        <taxon>Chaetocerotophycidae</taxon>
        <taxon>Chaetocerotales</taxon>
        <taxon>Chaetocerotaceae</taxon>
        <taxon>Chaetoceros</taxon>
    </lineage>
</organism>
<evidence type="ECO:0000313" key="8">
    <source>
        <dbReference type="EMBL" id="CAE0463304.1"/>
    </source>
</evidence>
<feature type="repeat" description="Solcar" evidence="6">
    <location>
        <begin position="226"/>
        <end position="311"/>
    </location>
</feature>